<comment type="catalytic activity">
    <reaction evidence="9">
        <text>indole-3-pyruvate + NADPH + O2 + H(+) = (indol-3-yl)acetate + CO2 + NADP(+) + H2O</text>
        <dbReference type="Rhea" id="RHEA:34331"/>
        <dbReference type="ChEBI" id="CHEBI:15377"/>
        <dbReference type="ChEBI" id="CHEBI:15378"/>
        <dbReference type="ChEBI" id="CHEBI:15379"/>
        <dbReference type="ChEBI" id="CHEBI:16526"/>
        <dbReference type="ChEBI" id="CHEBI:17640"/>
        <dbReference type="ChEBI" id="CHEBI:30854"/>
        <dbReference type="ChEBI" id="CHEBI:57783"/>
        <dbReference type="ChEBI" id="CHEBI:58349"/>
        <dbReference type="EC" id="1.14.13.168"/>
    </reaction>
</comment>
<gene>
    <name evidence="11" type="ORF">CITCOLO1_LOCUS1650</name>
</gene>
<protein>
    <recommendedName>
        <fullName evidence="10">Flavin-containing monooxygenase</fullName>
        <ecNumber evidence="10">1.-.-.-</ecNumber>
    </recommendedName>
</protein>
<dbReference type="EMBL" id="OZ021735">
    <property type="protein sequence ID" value="CAK9310047.1"/>
    <property type="molecule type" value="Genomic_DNA"/>
</dbReference>
<keyword evidence="12" id="KW-1185">Reference proteome</keyword>
<comment type="similarity">
    <text evidence="3 10">Belongs to the FMO family.</text>
</comment>
<dbReference type="PRINTS" id="PR00469">
    <property type="entry name" value="PNDRDTASEII"/>
</dbReference>
<sequence>MEIPSSFPNYLPKKMFLEYLDSYISNFGMDPLYGRNVEAAELDRDLKKWKVRVRNSTGGDEMEEYVGRFSVVATGETAEAYVPRVEGLEKYGGGVIHSRMYKSGKGFEGKKVLVVGAGNSGMEIALDLANHGATTSLLVRSPIHIMTRGMIKLQVLLGQYLPLGFLDSLMVFLSKIVFGELTKYGMKRPEKGPIHMKRHHGKFPILDVGTFNKIKSGEIHVLSSEISMVESNNNVIFKDGKIHPFDSIIFCTGFTSSAKLWLKDDEHLLNDGGLAKVSSPNHWKGNNGLYCVGLSKRGLFASKFEAQEVAKDIAAQLQCT</sequence>
<evidence type="ECO:0000256" key="4">
    <source>
        <dbReference type="ARBA" id="ARBA00022630"/>
    </source>
</evidence>
<dbReference type="PANTHER" id="PTHR43539:SF42">
    <property type="entry name" value="OS01G0273800 PROTEIN"/>
    <property type="match status" value="1"/>
</dbReference>
<accession>A0ABP0XQS4</accession>
<dbReference type="InterPro" id="IPR000960">
    <property type="entry name" value="Flavin_mOase"/>
</dbReference>
<dbReference type="EC" id="1.-.-.-" evidence="10"/>
<dbReference type="InterPro" id="IPR050982">
    <property type="entry name" value="Auxin_biosynth/cation_transpt"/>
</dbReference>
<dbReference type="Proteomes" id="UP001642487">
    <property type="component" value="Chromosome 1"/>
</dbReference>
<keyword evidence="7 10" id="KW-0560">Oxidoreductase</keyword>
<proteinExistence type="inferred from homology"/>
<evidence type="ECO:0000256" key="6">
    <source>
        <dbReference type="ARBA" id="ARBA00022857"/>
    </source>
</evidence>
<comment type="cofactor">
    <cofactor evidence="1 10">
        <name>FAD</name>
        <dbReference type="ChEBI" id="CHEBI:57692"/>
    </cofactor>
</comment>
<dbReference type="PANTHER" id="PTHR43539">
    <property type="entry name" value="FLAVIN-BINDING MONOOXYGENASE-LIKE PROTEIN (AFU_ORTHOLOGUE AFUA_4G09220)"/>
    <property type="match status" value="1"/>
</dbReference>
<comment type="pathway">
    <text evidence="2">Plant hormone metabolism; auxin biosynthesis.</text>
</comment>
<keyword evidence="4 10" id="KW-0285">Flavoprotein</keyword>
<keyword evidence="8" id="KW-0073">Auxin biosynthesis</keyword>
<evidence type="ECO:0000256" key="2">
    <source>
        <dbReference type="ARBA" id="ARBA00004814"/>
    </source>
</evidence>
<dbReference type="SUPFAM" id="SSF51905">
    <property type="entry name" value="FAD/NAD(P)-binding domain"/>
    <property type="match status" value="1"/>
</dbReference>
<evidence type="ECO:0000256" key="3">
    <source>
        <dbReference type="ARBA" id="ARBA00009183"/>
    </source>
</evidence>
<evidence type="ECO:0000256" key="9">
    <source>
        <dbReference type="ARBA" id="ARBA00047707"/>
    </source>
</evidence>
<keyword evidence="10" id="KW-0503">Monooxygenase</keyword>
<keyword evidence="5 10" id="KW-0274">FAD</keyword>
<organism evidence="11 12">
    <name type="scientific">Citrullus colocynthis</name>
    <name type="common">colocynth</name>
    <dbReference type="NCBI Taxonomy" id="252529"/>
    <lineage>
        <taxon>Eukaryota</taxon>
        <taxon>Viridiplantae</taxon>
        <taxon>Streptophyta</taxon>
        <taxon>Embryophyta</taxon>
        <taxon>Tracheophyta</taxon>
        <taxon>Spermatophyta</taxon>
        <taxon>Magnoliopsida</taxon>
        <taxon>eudicotyledons</taxon>
        <taxon>Gunneridae</taxon>
        <taxon>Pentapetalae</taxon>
        <taxon>rosids</taxon>
        <taxon>fabids</taxon>
        <taxon>Cucurbitales</taxon>
        <taxon>Cucurbitaceae</taxon>
        <taxon>Benincaseae</taxon>
        <taxon>Citrullus</taxon>
    </lineage>
</organism>
<evidence type="ECO:0000313" key="12">
    <source>
        <dbReference type="Proteomes" id="UP001642487"/>
    </source>
</evidence>
<evidence type="ECO:0000256" key="1">
    <source>
        <dbReference type="ARBA" id="ARBA00001974"/>
    </source>
</evidence>
<evidence type="ECO:0000256" key="10">
    <source>
        <dbReference type="RuleBase" id="RU361177"/>
    </source>
</evidence>
<keyword evidence="6" id="KW-0521">NADP</keyword>
<dbReference type="Pfam" id="PF00743">
    <property type="entry name" value="FMO-like"/>
    <property type="match status" value="1"/>
</dbReference>
<dbReference type="PIRSF" id="PIRSF000332">
    <property type="entry name" value="FMO"/>
    <property type="match status" value="1"/>
</dbReference>
<dbReference type="InterPro" id="IPR036188">
    <property type="entry name" value="FAD/NAD-bd_sf"/>
</dbReference>
<dbReference type="InterPro" id="IPR020946">
    <property type="entry name" value="Flavin_mOase-like"/>
</dbReference>
<evidence type="ECO:0000256" key="8">
    <source>
        <dbReference type="ARBA" id="ARBA00023070"/>
    </source>
</evidence>
<dbReference type="Gene3D" id="3.50.50.60">
    <property type="entry name" value="FAD/NAD(P)-binding domain"/>
    <property type="match status" value="1"/>
</dbReference>
<reference evidence="11 12" key="1">
    <citation type="submission" date="2024-03" db="EMBL/GenBank/DDBJ databases">
        <authorList>
            <person name="Gkanogiannis A."/>
            <person name="Becerra Lopez-Lavalle L."/>
        </authorList>
    </citation>
    <scope>NUCLEOTIDE SEQUENCE [LARGE SCALE GENOMIC DNA]</scope>
</reference>
<evidence type="ECO:0000313" key="11">
    <source>
        <dbReference type="EMBL" id="CAK9310047.1"/>
    </source>
</evidence>
<evidence type="ECO:0000256" key="5">
    <source>
        <dbReference type="ARBA" id="ARBA00022827"/>
    </source>
</evidence>
<evidence type="ECO:0000256" key="7">
    <source>
        <dbReference type="ARBA" id="ARBA00023002"/>
    </source>
</evidence>
<name>A0ABP0XQS4_9ROSI</name>